<feature type="domain" description="Ig-like" evidence="2">
    <location>
        <begin position="27"/>
        <end position="101"/>
    </location>
</feature>
<keyword evidence="1" id="KW-0732">Signal</keyword>
<dbReference type="EMBL" id="AYCK01010403">
    <property type="status" value="NOT_ANNOTATED_CDS"/>
    <property type="molecule type" value="Genomic_DNA"/>
</dbReference>
<dbReference type="GeneTree" id="ENSGT00970000193439"/>
<dbReference type="Pfam" id="PF07686">
    <property type="entry name" value="V-set"/>
    <property type="match status" value="1"/>
</dbReference>
<dbReference type="GO" id="GO:0035723">
    <property type="term" value="P:interleukin-15-mediated signaling pathway"/>
    <property type="evidence" value="ECO:0007669"/>
    <property type="project" value="TreeGrafter"/>
</dbReference>
<feature type="domain" description="Ig-like" evidence="2">
    <location>
        <begin position="108"/>
        <end position="208"/>
    </location>
</feature>
<reference evidence="3" key="2">
    <citation type="submission" date="2025-08" db="UniProtKB">
        <authorList>
            <consortium name="Ensembl"/>
        </authorList>
    </citation>
    <scope>IDENTIFICATION</scope>
</reference>
<dbReference type="SMART" id="SM00409">
    <property type="entry name" value="IG"/>
    <property type="match status" value="1"/>
</dbReference>
<keyword evidence="4" id="KW-1185">Reference proteome</keyword>
<dbReference type="GO" id="GO:0042110">
    <property type="term" value="P:T cell activation"/>
    <property type="evidence" value="ECO:0007669"/>
    <property type="project" value="TreeGrafter"/>
</dbReference>
<dbReference type="SUPFAM" id="SSF48726">
    <property type="entry name" value="Immunoglobulin"/>
    <property type="match status" value="1"/>
</dbReference>
<dbReference type="InterPro" id="IPR013783">
    <property type="entry name" value="Ig-like_fold"/>
</dbReference>
<feature type="chain" id="PRO_5001926821" description="Ig-like domain-containing protein" evidence="1">
    <location>
        <begin position="19"/>
        <end position="225"/>
    </location>
</feature>
<accession>A0A096M1W2</accession>
<dbReference type="InterPro" id="IPR036179">
    <property type="entry name" value="Ig-like_dom_sf"/>
</dbReference>
<dbReference type="InterPro" id="IPR003599">
    <property type="entry name" value="Ig_sub"/>
</dbReference>
<dbReference type="GO" id="GO:1990782">
    <property type="term" value="F:protein tyrosine kinase binding"/>
    <property type="evidence" value="ECO:0007669"/>
    <property type="project" value="TreeGrafter"/>
</dbReference>
<dbReference type="GO" id="GO:0009897">
    <property type="term" value="C:external side of plasma membrane"/>
    <property type="evidence" value="ECO:0007669"/>
    <property type="project" value="TreeGrafter"/>
</dbReference>
<dbReference type="EMBL" id="AYCK01010404">
    <property type="status" value="NOT_ANNOTATED_CDS"/>
    <property type="molecule type" value="Genomic_DNA"/>
</dbReference>
<evidence type="ECO:0000256" key="1">
    <source>
        <dbReference type="SAM" id="SignalP"/>
    </source>
</evidence>
<organism evidence="3 4">
    <name type="scientific">Poecilia formosa</name>
    <name type="common">Amazon molly</name>
    <name type="synonym">Limia formosa</name>
    <dbReference type="NCBI Taxonomy" id="48698"/>
    <lineage>
        <taxon>Eukaryota</taxon>
        <taxon>Metazoa</taxon>
        <taxon>Chordata</taxon>
        <taxon>Craniata</taxon>
        <taxon>Vertebrata</taxon>
        <taxon>Euteleostomi</taxon>
        <taxon>Actinopterygii</taxon>
        <taxon>Neopterygii</taxon>
        <taxon>Teleostei</taxon>
        <taxon>Neoteleostei</taxon>
        <taxon>Acanthomorphata</taxon>
        <taxon>Ovalentaria</taxon>
        <taxon>Atherinomorphae</taxon>
        <taxon>Cyprinodontiformes</taxon>
        <taxon>Poeciliidae</taxon>
        <taxon>Poeciliinae</taxon>
        <taxon>Poecilia</taxon>
    </lineage>
</organism>
<evidence type="ECO:0000313" key="4">
    <source>
        <dbReference type="Proteomes" id="UP000028760"/>
    </source>
</evidence>
<dbReference type="GO" id="GO:0042289">
    <property type="term" value="F:MHC class II protein binding"/>
    <property type="evidence" value="ECO:0007669"/>
    <property type="project" value="TreeGrafter"/>
</dbReference>
<dbReference type="CDD" id="cd00096">
    <property type="entry name" value="Ig"/>
    <property type="match status" value="1"/>
</dbReference>
<dbReference type="PANTHER" id="PTHR11422">
    <property type="entry name" value="T-CELL SURFACE GLYCOPROTEIN CD4"/>
    <property type="match status" value="1"/>
</dbReference>
<protein>
    <recommendedName>
        <fullName evidence="2">Ig-like domain-containing protein</fullName>
    </recommendedName>
</protein>
<reference evidence="4" key="1">
    <citation type="submission" date="2013-10" db="EMBL/GenBank/DDBJ databases">
        <authorList>
            <person name="Schartl M."/>
            <person name="Warren W."/>
        </authorList>
    </citation>
    <scope>NUCLEOTIDE SEQUENCE [LARGE SCALE GENOMIC DNA]</scope>
    <source>
        <strain evidence="4">female</strain>
    </source>
</reference>
<dbReference type="GO" id="GO:0070374">
    <property type="term" value="P:positive regulation of ERK1 and ERK2 cascade"/>
    <property type="evidence" value="ECO:0007669"/>
    <property type="project" value="TreeGrafter"/>
</dbReference>
<dbReference type="STRING" id="48698.ENSPFOP00000025403"/>
<dbReference type="AlphaFoldDB" id="A0A096M1W2"/>
<evidence type="ECO:0000313" key="3">
    <source>
        <dbReference type="Ensembl" id="ENSPFOP00000025403.1"/>
    </source>
</evidence>
<dbReference type="InterPro" id="IPR013106">
    <property type="entry name" value="Ig_V-set"/>
</dbReference>
<evidence type="ECO:0000259" key="2">
    <source>
        <dbReference type="PROSITE" id="PS50835"/>
    </source>
</evidence>
<dbReference type="Proteomes" id="UP000028760">
    <property type="component" value="Unassembled WGS sequence"/>
</dbReference>
<dbReference type="Gene3D" id="2.60.40.10">
    <property type="entry name" value="Immunoglobulins"/>
    <property type="match status" value="1"/>
</dbReference>
<dbReference type="InterPro" id="IPR007110">
    <property type="entry name" value="Ig-like_dom"/>
</dbReference>
<reference evidence="3" key="3">
    <citation type="submission" date="2025-09" db="UniProtKB">
        <authorList>
            <consortium name="Ensembl"/>
        </authorList>
    </citation>
    <scope>IDENTIFICATION</scope>
</reference>
<dbReference type="OMA" id="KCELEYS"/>
<dbReference type="PROSITE" id="PS50835">
    <property type="entry name" value="IG_LIKE"/>
    <property type="match status" value="2"/>
</dbReference>
<name>A0A096M1W2_POEFO</name>
<sequence length="225" mass="25758">MLVLVLVLVVLQFEGTRGEELHLYHREEENVVLPCNSPSSSYPCSIIYWLYYRDTSKTHLEVKNGKVVQSSPRASRLNMDSSCSLTINNITADDAGLYICRPGSESHPSSDGFVYLSVLTISDSDPTKEDFTLRCSLRKYGGLDSCSEKSFRWLDETGTELTGKNYDRSSRQRCYSSLTVKHQSDENRRFTCQFVEGNKVKVEAQHIQGTKYFIYRINEINSRNY</sequence>
<feature type="signal peptide" evidence="1">
    <location>
        <begin position="1"/>
        <end position="18"/>
    </location>
</feature>
<dbReference type="PANTHER" id="PTHR11422:SF5">
    <property type="entry name" value="DIVERSE IMMUNOGLOBULIN DOMAIN-CONTAINING PROTEIN 1.1 ISOFORM X1-RELATED"/>
    <property type="match status" value="1"/>
</dbReference>
<dbReference type="Ensembl" id="ENSPFOT00000026973.1">
    <property type="protein sequence ID" value="ENSPFOP00000025403.1"/>
    <property type="gene ID" value="ENSPFOG00000024705.1"/>
</dbReference>
<proteinExistence type="predicted"/>
<dbReference type="GO" id="GO:0045121">
    <property type="term" value="C:membrane raft"/>
    <property type="evidence" value="ECO:0007669"/>
    <property type="project" value="TreeGrafter"/>
</dbReference>